<reference evidence="3" key="1">
    <citation type="submission" date="2017-05" db="EMBL/GenBank/DDBJ databases">
        <authorList>
            <person name="Sung H."/>
        </authorList>
    </citation>
    <scope>NUCLEOTIDE SEQUENCE [LARGE SCALE GENOMIC DNA]</scope>
    <source>
        <strain evidence="3">AMac2203</strain>
    </source>
</reference>
<dbReference type="AlphaFoldDB" id="A0A1Y0CWE4"/>
<keyword evidence="3" id="KW-1185">Reference proteome</keyword>
<dbReference type="KEGG" id="ocm:CBP12_04720"/>
<dbReference type="EMBL" id="CP021376">
    <property type="protein sequence ID" value="ART79538.1"/>
    <property type="molecule type" value="Genomic_DNA"/>
</dbReference>
<keyword evidence="1" id="KW-0812">Transmembrane</keyword>
<feature type="transmembrane region" description="Helical" evidence="1">
    <location>
        <begin position="94"/>
        <end position="118"/>
    </location>
</feature>
<evidence type="ECO:0000313" key="2">
    <source>
        <dbReference type="EMBL" id="ART79538.1"/>
    </source>
</evidence>
<accession>A0A1Y0CWE4</accession>
<feature type="transmembrane region" description="Helical" evidence="1">
    <location>
        <begin position="16"/>
        <end position="49"/>
    </location>
</feature>
<gene>
    <name evidence="2" type="ORF">CBP12_04720</name>
</gene>
<protein>
    <submittedName>
        <fullName evidence="2">Uncharacterized protein</fullName>
    </submittedName>
</protein>
<evidence type="ECO:0000256" key="1">
    <source>
        <dbReference type="SAM" id="Phobius"/>
    </source>
</evidence>
<keyword evidence="1" id="KW-0472">Membrane</keyword>
<dbReference type="Proteomes" id="UP000243793">
    <property type="component" value="Chromosome"/>
</dbReference>
<dbReference type="RefSeq" id="WP_086963411.1">
    <property type="nucleotide sequence ID" value="NZ_CP021376.1"/>
</dbReference>
<feature type="transmembrane region" description="Helical" evidence="1">
    <location>
        <begin position="61"/>
        <end position="82"/>
    </location>
</feature>
<evidence type="ECO:0000313" key="3">
    <source>
        <dbReference type="Proteomes" id="UP000243793"/>
    </source>
</evidence>
<name>A0A1Y0CWE4_9GAMM</name>
<dbReference type="OrthoDB" id="9961252at2"/>
<organism evidence="2 3">
    <name type="scientific">Oceanisphaera avium</name>
    <dbReference type="NCBI Taxonomy" id="1903694"/>
    <lineage>
        <taxon>Bacteria</taxon>
        <taxon>Pseudomonadati</taxon>
        <taxon>Pseudomonadota</taxon>
        <taxon>Gammaproteobacteria</taxon>
        <taxon>Aeromonadales</taxon>
        <taxon>Aeromonadaceae</taxon>
        <taxon>Oceanisphaera</taxon>
    </lineage>
</organism>
<keyword evidence="1" id="KW-1133">Transmembrane helix</keyword>
<feature type="transmembrane region" description="Helical" evidence="1">
    <location>
        <begin position="149"/>
        <end position="176"/>
    </location>
</feature>
<proteinExistence type="predicted"/>
<sequence length="179" mass="19818">MKNKATKSKKYGVIGWFIYVLSLFLGAFGYVGFSVFGFTLSYIILFLWMVHYEITQLDKGTLMITSGTFFVLILSAALGLEIKESQIFDVPENLNFAFIAIVTIAGATFIGAGGSVIANVATAHSIDSPINIAKENKISTLSVEKQLKVIYRLLLIIILLVSIFIILLTGLAWFFYRVI</sequence>